<reference evidence="1" key="1">
    <citation type="submission" date="2024-03" db="EMBL/GenBank/DDBJ databases">
        <title>Diverse circular DNA viruses in blood, oral, and fecal samples of captive lemurs.</title>
        <authorList>
            <person name="Paietta E.N."/>
            <person name="Kraberger S."/>
            <person name="Lund M.C."/>
            <person name="Custer J.M."/>
            <person name="Vargas K.M."/>
            <person name="Ehmke E.E."/>
            <person name="Yoder A.D."/>
            <person name="Varsani A."/>
        </authorList>
    </citation>
    <scope>NUCLEOTIDE SEQUENCE</scope>
    <source>
        <strain evidence="1">Duke_30FF_63</strain>
    </source>
</reference>
<organism evidence="1">
    <name type="scientific">Dulem virus 42</name>
    <dbReference type="NCBI Taxonomy" id="3145760"/>
    <lineage>
        <taxon>Viruses</taxon>
        <taxon>Duplodnaviria</taxon>
        <taxon>Heunggongvirae</taxon>
        <taxon>Uroviricota</taxon>
        <taxon>Caudoviricetes</taxon>
    </lineage>
</organism>
<protein>
    <submittedName>
        <fullName evidence="1">Uncharacterized protein</fullName>
    </submittedName>
</protein>
<evidence type="ECO:0000313" key="1">
    <source>
        <dbReference type="EMBL" id="XCD08326.1"/>
    </source>
</evidence>
<accession>A0AAU8B8G1</accession>
<proteinExistence type="predicted"/>
<name>A0AAU8B8G1_9CAUD</name>
<sequence length="97" mass="11270">MYDNTNKVPIEQVKDTTNIGTWAGTRAYWEVFHLEISEIEFQPYEQGYEVPAMSYEIEHEDGSVDTVEIESEVVDWSNLCYYGETFPESGLRIFTSN</sequence>
<dbReference type="EMBL" id="PP511876">
    <property type="protein sequence ID" value="XCD08326.1"/>
    <property type="molecule type" value="Genomic_DNA"/>
</dbReference>